<sequence>MISRRCALQCIALNMMLARINSVARGEPRRPSRTQHTAVVVDSAFGTKGDGKTNDRFALQRAIDESVGKTLLITGDCRIDATGLTLRTNSHVQFAPGASISLLAHNTADYQMMRAWDIQHVLLENPRLSGSRQLNAAVKNPSGAGFGMGISIAGSADIRIESPVTTDCWGDGIYIANSYTRPNSYSTCIRVFNHYASGCRRQGVSIISGKDILFDSPVWENIGGTLPSAGLDIEPDDNKDVLERIRIVRPTTRHCLIGILVYLSSLPGAVHKDIDIEIDQHRDEESVQAAYSVYGVREKGSAVSGRVVSRSPTWRRSGRVPFVTSDIGPGGPTIEVVNRTVIP</sequence>
<dbReference type="SUPFAM" id="SSF51126">
    <property type="entry name" value="Pectin lyase-like"/>
    <property type="match status" value="1"/>
</dbReference>
<protein>
    <recommendedName>
        <fullName evidence="3">Pectate lyase superfamily protein domain-containing protein</fullName>
    </recommendedName>
</protein>
<dbReference type="Proteomes" id="UP000484381">
    <property type="component" value="Unassembled WGS sequence"/>
</dbReference>
<dbReference type="EMBL" id="WHNP01000031">
    <property type="protein sequence ID" value="MPW20578.1"/>
    <property type="molecule type" value="Genomic_DNA"/>
</dbReference>
<gene>
    <name evidence="1" type="ORF">GCT13_27775</name>
</gene>
<accession>A0A7X1TIJ9</accession>
<keyword evidence="2" id="KW-1185">Reference proteome</keyword>
<organism evidence="1 2">
    <name type="scientific">Paraburkholderia franconis</name>
    <dbReference type="NCBI Taxonomy" id="2654983"/>
    <lineage>
        <taxon>Bacteria</taxon>
        <taxon>Pseudomonadati</taxon>
        <taxon>Pseudomonadota</taxon>
        <taxon>Betaproteobacteria</taxon>
        <taxon>Burkholderiales</taxon>
        <taxon>Burkholderiaceae</taxon>
        <taxon>Paraburkholderia</taxon>
    </lineage>
</organism>
<evidence type="ECO:0008006" key="3">
    <source>
        <dbReference type="Google" id="ProtNLM"/>
    </source>
</evidence>
<comment type="caution">
    <text evidence="1">The sequence shown here is derived from an EMBL/GenBank/DDBJ whole genome shotgun (WGS) entry which is preliminary data.</text>
</comment>
<dbReference type="AlphaFoldDB" id="A0A7X1TIJ9"/>
<evidence type="ECO:0000313" key="1">
    <source>
        <dbReference type="EMBL" id="MPW20578.1"/>
    </source>
</evidence>
<dbReference type="InterPro" id="IPR012334">
    <property type="entry name" value="Pectin_lyas_fold"/>
</dbReference>
<dbReference type="Gene3D" id="2.160.20.10">
    <property type="entry name" value="Single-stranded right-handed beta-helix, Pectin lyase-like"/>
    <property type="match status" value="1"/>
</dbReference>
<evidence type="ECO:0000313" key="2">
    <source>
        <dbReference type="Proteomes" id="UP000484381"/>
    </source>
</evidence>
<dbReference type="RefSeq" id="WP_152763509.1">
    <property type="nucleotide sequence ID" value="NZ_WHNP01000031.1"/>
</dbReference>
<proteinExistence type="predicted"/>
<reference evidence="1 2" key="1">
    <citation type="submission" date="2019-10" db="EMBL/GenBank/DDBJ databases">
        <title>Paraburkholderia sp. isolated from nodules of Mimosa pudica from Brazilian Atlantic Forest soils.</title>
        <authorList>
            <person name="Paulitsch F."/>
            <person name="Hungria M."/>
            <person name="Dall'Agnol R."/>
        </authorList>
    </citation>
    <scope>NUCLEOTIDE SEQUENCE [LARGE SCALE GENOMIC DNA]</scope>
    <source>
        <strain evidence="1 2">CNPSo 3157</strain>
    </source>
</reference>
<dbReference type="InterPro" id="IPR011050">
    <property type="entry name" value="Pectin_lyase_fold/virulence"/>
</dbReference>
<name>A0A7X1TIJ9_9BURK</name>